<dbReference type="InterPro" id="IPR016047">
    <property type="entry name" value="M23ase_b-sheet_dom"/>
</dbReference>
<proteinExistence type="predicted"/>
<dbReference type="Proteomes" id="UP000244571">
    <property type="component" value="Chromosome"/>
</dbReference>
<dbReference type="Pfam" id="PF01551">
    <property type="entry name" value="Peptidase_M23"/>
    <property type="match status" value="1"/>
</dbReference>
<keyword evidence="5" id="KW-1185">Reference proteome</keyword>
<feature type="signal peptide" evidence="1">
    <location>
        <begin position="1"/>
        <end position="19"/>
    </location>
</feature>
<dbReference type="OrthoDB" id="9815245at2"/>
<dbReference type="Gene3D" id="2.60.40.1590">
    <property type="entry name" value="Peptidoglycan hydrolase domains"/>
    <property type="match status" value="1"/>
</dbReference>
<feature type="chain" id="PRO_5015309912" description="Peptidase M23" evidence="1">
    <location>
        <begin position="20"/>
        <end position="282"/>
    </location>
</feature>
<accession>A0A2R4XPP9</accession>
<evidence type="ECO:0000313" key="4">
    <source>
        <dbReference type="EMBL" id="AWB35738.1"/>
    </source>
</evidence>
<dbReference type="Gene3D" id="2.70.70.10">
    <property type="entry name" value="Glucose Permease (Domain IIA)"/>
    <property type="match status" value="1"/>
</dbReference>
<dbReference type="GO" id="GO:0004222">
    <property type="term" value="F:metalloendopeptidase activity"/>
    <property type="evidence" value="ECO:0007669"/>
    <property type="project" value="TreeGrafter"/>
</dbReference>
<dbReference type="Pfam" id="PF18421">
    <property type="entry name" value="Peptidase_M23_N"/>
    <property type="match status" value="1"/>
</dbReference>
<gene>
    <name evidence="4" type="ORF">DBV39_09015</name>
</gene>
<name>A0A2R4XPP9_9BURK</name>
<feature type="domain" description="M23ase beta-sheet core" evidence="2">
    <location>
        <begin position="183"/>
        <end position="277"/>
    </location>
</feature>
<protein>
    <recommendedName>
        <fullName evidence="6">Peptidase M23</fullName>
    </recommendedName>
</protein>
<evidence type="ECO:0000259" key="2">
    <source>
        <dbReference type="Pfam" id="PF01551"/>
    </source>
</evidence>
<evidence type="ECO:0000259" key="3">
    <source>
        <dbReference type="Pfam" id="PF18421"/>
    </source>
</evidence>
<dbReference type="InterPro" id="IPR050570">
    <property type="entry name" value="Cell_wall_metabolism_enzyme"/>
</dbReference>
<feature type="domain" description="Peptidase family M23 N-terminal" evidence="3">
    <location>
        <begin position="34"/>
        <end position="109"/>
    </location>
</feature>
<dbReference type="FunFam" id="2.70.70.10:FF:000019">
    <property type="entry name" value="M23 family peptidase"/>
    <property type="match status" value="1"/>
</dbReference>
<dbReference type="PANTHER" id="PTHR21666:SF285">
    <property type="entry name" value="M23 FAMILY METALLOPEPTIDASE"/>
    <property type="match status" value="1"/>
</dbReference>
<evidence type="ECO:0000256" key="1">
    <source>
        <dbReference type="SAM" id="SignalP"/>
    </source>
</evidence>
<dbReference type="SUPFAM" id="SSF51261">
    <property type="entry name" value="Duplicated hybrid motif"/>
    <property type="match status" value="1"/>
</dbReference>
<keyword evidence="1" id="KW-0732">Signal</keyword>
<evidence type="ECO:0008006" key="6">
    <source>
        <dbReference type="Google" id="ProtNLM"/>
    </source>
</evidence>
<sequence>MQVLLGLGALALVPGYALANQKSNIPANLAHLGNKTFPGGVALIDLGASSVRPQVFFEGKPVLVLQPAQTDQWWAVVGISLATAPGTHEVTVSSADGLTSQKTFQVRQKKYPEQHIKLKDRKYVSPPAQTLKRIEQELEMQIDAYRSYSPHQPSNLLFDPPSPGRRSSPFGLQRFFNGEPRNPHSGLDIAAPTGTSVRAPADGTVILIGDYFFNGLTVFVDHGMGLISMFCHLSEIEKLPGDKVRRSDVIGKVGATGRVTGPHLHWNVSLNDSRVDPALFLR</sequence>
<dbReference type="EMBL" id="CP028901">
    <property type="protein sequence ID" value="AWB35738.1"/>
    <property type="molecule type" value="Genomic_DNA"/>
</dbReference>
<dbReference type="InterPro" id="IPR040487">
    <property type="entry name" value="Peptidase_M23_N"/>
</dbReference>
<reference evidence="4 5" key="1">
    <citation type="submission" date="2018-04" db="EMBL/GenBank/DDBJ databases">
        <title>Bordetella sp. HZ20 isolated from seawater.</title>
        <authorList>
            <person name="Sun C."/>
        </authorList>
    </citation>
    <scope>NUCLEOTIDE SEQUENCE [LARGE SCALE GENOMIC DNA]</scope>
    <source>
        <strain evidence="4 5">HZ20</strain>
    </source>
</reference>
<dbReference type="CDD" id="cd12797">
    <property type="entry name" value="M23_peptidase"/>
    <property type="match status" value="1"/>
</dbReference>
<dbReference type="PANTHER" id="PTHR21666">
    <property type="entry name" value="PEPTIDASE-RELATED"/>
    <property type="match status" value="1"/>
</dbReference>
<dbReference type="KEGG" id="boz:DBV39_09015"/>
<organism evidence="4 5">
    <name type="scientific">Orrella marina</name>
    <dbReference type="NCBI Taxonomy" id="2163011"/>
    <lineage>
        <taxon>Bacteria</taxon>
        <taxon>Pseudomonadati</taxon>
        <taxon>Pseudomonadota</taxon>
        <taxon>Betaproteobacteria</taxon>
        <taxon>Burkholderiales</taxon>
        <taxon>Alcaligenaceae</taxon>
        <taxon>Orrella</taxon>
    </lineage>
</organism>
<dbReference type="AlphaFoldDB" id="A0A2R4XPP9"/>
<evidence type="ECO:0000313" key="5">
    <source>
        <dbReference type="Proteomes" id="UP000244571"/>
    </source>
</evidence>
<dbReference type="InterPro" id="IPR011055">
    <property type="entry name" value="Dup_hybrid_motif"/>
</dbReference>